<dbReference type="Pfam" id="PF09206">
    <property type="entry name" value="ArabFuran-catal"/>
    <property type="match status" value="1"/>
</dbReference>
<evidence type="ECO:0000313" key="2">
    <source>
        <dbReference type="EMBL" id="MEM0540990.1"/>
    </source>
</evidence>
<dbReference type="EMBL" id="JBCGDO010000001">
    <property type="protein sequence ID" value="MEM0540990.1"/>
    <property type="molecule type" value="Genomic_DNA"/>
</dbReference>
<evidence type="ECO:0000259" key="1">
    <source>
        <dbReference type="Pfam" id="PF09206"/>
    </source>
</evidence>
<dbReference type="Proteomes" id="UP001460072">
    <property type="component" value="Unassembled WGS sequence"/>
</dbReference>
<gene>
    <name evidence="2" type="ORF">WFZ85_00015</name>
</gene>
<proteinExistence type="predicted"/>
<dbReference type="Gene3D" id="2.60.120.200">
    <property type="match status" value="1"/>
</dbReference>
<sequence length="163" mass="17647">MVLFLSGLNFGLYAQNTLNNVGMTSVASSGGAYSLRKLSSAYAGNAILVRRSSDNTTQNIGFTPAGLLDETTLLAFVGSGNGFVQTWYDQSGFNRHVTQSTLASQPRIVNAGVIERQNGVPSVYFTGSSFLTHTSFQLLDLLVFLPKSKTFRKSHPKSHFLVC</sequence>
<dbReference type="RefSeq" id="WP_342694237.1">
    <property type="nucleotide sequence ID" value="NZ_JBCGDO010000001.1"/>
</dbReference>
<feature type="domain" description="Alpha-L-arabinofuranosidase B catalytic" evidence="1">
    <location>
        <begin position="32"/>
        <end position="102"/>
    </location>
</feature>
<dbReference type="InterPro" id="IPR015289">
    <property type="entry name" value="A-L-arabinofuranosidase_B_cat"/>
</dbReference>
<protein>
    <submittedName>
        <fullName evidence="2">Arabinofuranosidase catalytic domain-containing protein</fullName>
    </submittedName>
</protein>
<organism evidence="2 3">
    <name type="scientific">Flavobacterium aureirubrum</name>
    <dbReference type="NCBI Taxonomy" id="3133147"/>
    <lineage>
        <taxon>Bacteria</taxon>
        <taxon>Pseudomonadati</taxon>
        <taxon>Bacteroidota</taxon>
        <taxon>Flavobacteriia</taxon>
        <taxon>Flavobacteriales</taxon>
        <taxon>Flavobacteriaceae</taxon>
        <taxon>Flavobacterium</taxon>
    </lineage>
</organism>
<accession>A0ABU9MZS0</accession>
<evidence type="ECO:0000313" key="3">
    <source>
        <dbReference type="Proteomes" id="UP001460072"/>
    </source>
</evidence>
<comment type="caution">
    <text evidence="2">The sequence shown here is derived from an EMBL/GenBank/DDBJ whole genome shotgun (WGS) entry which is preliminary data.</text>
</comment>
<reference evidence="2 3" key="1">
    <citation type="submission" date="2024-03" db="EMBL/GenBank/DDBJ databases">
        <title>Two novel species of the genus Flavobacterium exhibiting potentially degradation of complex polysaccharides.</title>
        <authorList>
            <person name="Lian X."/>
        </authorList>
    </citation>
    <scope>NUCLEOTIDE SEQUENCE [LARGE SCALE GENOMIC DNA]</scope>
    <source>
        <strain evidence="3">j3</strain>
    </source>
</reference>
<name>A0ABU9MZS0_9FLAO</name>
<keyword evidence="3" id="KW-1185">Reference proteome</keyword>